<dbReference type="Gene3D" id="3.40.309.10">
    <property type="entry name" value="Aldehyde Dehydrogenase, Chain A, domain 2"/>
    <property type="match status" value="1"/>
</dbReference>
<feature type="active site" evidence="3">
    <location>
        <position position="258"/>
    </location>
</feature>
<dbReference type="InterPro" id="IPR029510">
    <property type="entry name" value="Ald_DH_CS_GLU"/>
</dbReference>
<name>A0A641AQX5_9ACTN</name>
<dbReference type="AlphaFoldDB" id="A0A641AQX5"/>
<evidence type="ECO:0000256" key="1">
    <source>
        <dbReference type="ARBA" id="ARBA00009986"/>
    </source>
</evidence>
<dbReference type="Pfam" id="PF00171">
    <property type="entry name" value="Aldedh"/>
    <property type="match status" value="1"/>
</dbReference>
<evidence type="ECO:0000259" key="5">
    <source>
        <dbReference type="Pfam" id="PF00171"/>
    </source>
</evidence>
<dbReference type="GO" id="GO:0016620">
    <property type="term" value="F:oxidoreductase activity, acting on the aldehyde or oxo group of donors, NAD or NADP as acceptor"/>
    <property type="evidence" value="ECO:0007669"/>
    <property type="project" value="InterPro"/>
</dbReference>
<evidence type="ECO:0000313" key="6">
    <source>
        <dbReference type="EMBL" id="KAA1379917.1"/>
    </source>
</evidence>
<dbReference type="PROSITE" id="PS00687">
    <property type="entry name" value="ALDEHYDE_DEHYDR_GLU"/>
    <property type="match status" value="1"/>
</dbReference>
<dbReference type="CDD" id="cd07139">
    <property type="entry name" value="ALDH_AldA-Rv0768"/>
    <property type="match status" value="1"/>
</dbReference>
<dbReference type="SUPFAM" id="SSF53720">
    <property type="entry name" value="ALDH-like"/>
    <property type="match status" value="1"/>
</dbReference>
<dbReference type="InterPro" id="IPR016161">
    <property type="entry name" value="Ald_DH/histidinol_DH"/>
</dbReference>
<organism evidence="6 7">
    <name type="scientific">Aeromicrobium fastidiosum</name>
    <dbReference type="NCBI Taxonomy" id="52699"/>
    <lineage>
        <taxon>Bacteria</taxon>
        <taxon>Bacillati</taxon>
        <taxon>Actinomycetota</taxon>
        <taxon>Actinomycetes</taxon>
        <taxon>Propionibacteriales</taxon>
        <taxon>Nocardioidaceae</taxon>
        <taxon>Aeromicrobium</taxon>
    </lineage>
</organism>
<dbReference type="InterPro" id="IPR015590">
    <property type="entry name" value="Aldehyde_DH_dom"/>
</dbReference>
<dbReference type="EMBL" id="SDPP02000001">
    <property type="protein sequence ID" value="KAA1379917.1"/>
    <property type="molecule type" value="Genomic_DNA"/>
</dbReference>
<dbReference type="OrthoDB" id="6882680at2"/>
<dbReference type="FunFam" id="3.40.605.10:FF:000007">
    <property type="entry name" value="NAD/NADP-dependent betaine aldehyde dehydrogenase"/>
    <property type="match status" value="1"/>
</dbReference>
<dbReference type="Proteomes" id="UP001515100">
    <property type="component" value="Unassembled WGS sequence"/>
</dbReference>
<comment type="similarity">
    <text evidence="1 4">Belongs to the aldehyde dehydrogenase family.</text>
</comment>
<reference evidence="6" key="1">
    <citation type="submission" date="2019-09" db="EMBL/GenBank/DDBJ databases">
        <authorList>
            <person name="Li J."/>
        </authorList>
    </citation>
    <scope>NUCLEOTIDE SEQUENCE [LARGE SCALE GENOMIC DNA]</scope>
    <source>
        <strain evidence="6">NRBC 14897</strain>
    </source>
</reference>
<sequence length="491" mass="52311">MSTTANETELGRPQFFINNEWVAPAGGELHDAIDAATEEVIAVAAMATEADMDAAVRAARDAFDRGPWPRMTLQERSAALHRFADELEKRSDFTAQLVTREIGTTIGMSTILNGQAPAMQIRYYADLVLDVELEKVQPSMFGSTIVRKEPLGVAAVIVPWNYPHSIAMFNVAPALAAGCTVVLKPSPETALDSYVLADAARDAGLPAGVLNIVLGGREAGAALVSHPGVDKVAFTGSTEAGRKVGEAAGRGLKHVILELGGKSASIVLEDASMETFYAGIGASSFMNNSQTCTTASRVLAPRSRYDDVVETLKTWCTDQVIGDPFDPAVTMGPMASKHHLARINEHIEAARQTSARLITGGGRPAGLDRGWYVEPTIFADVDNGDRLAREEVFGPVIAVIPYDDEVEALRLANDSDFGLGGVVWSADEQHAIEVARQIRTGAVGINYWGLDMNAPFGGVKASGVGRELGSVGLDNYFEYKSIYASADLLNG</sequence>
<dbReference type="InterPro" id="IPR016162">
    <property type="entry name" value="Ald_DH_N"/>
</dbReference>
<dbReference type="RefSeq" id="WP_129179886.1">
    <property type="nucleotide sequence ID" value="NZ_JAGIOG010000001.1"/>
</dbReference>
<protein>
    <submittedName>
        <fullName evidence="6">Aldehyde dehydrogenase</fullName>
    </submittedName>
</protein>
<accession>A0A641AQX5</accession>
<dbReference type="PANTHER" id="PTHR42804:SF1">
    <property type="entry name" value="ALDEHYDE DEHYDROGENASE-RELATED"/>
    <property type="match status" value="1"/>
</dbReference>
<evidence type="ECO:0000256" key="4">
    <source>
        <dbReference type="RuleBase" id="RU003345"/>
    </source>
</evidence>
<keyword evidence="7" id="KW-1185">Reference proteome</keyword>
<dbReference type="PANTHER" id="PTHR42804">
    <property type="entry name" value="ALDEHYDE DEHYDROGENASE"/>
    <property type="match status" value="1"/>
</dbReference>
<gene>
    <name evidence="6" type="ORF">ESP62_001510</name>
</gene>
<keyword evidence="2 4" id="KW-0560">Oxidoreductase</keyword>
<dbReference type="InterPro" id="IPR016163">
    <property type="entry name" value="Ald_DH_C"/>
</dbReference>
<comment type="caution">
    <text evidence="6">The sequence shown here is derived from an EMBL/GenBank/DDBJ whole genome shotgun (WGS) entry which is preliminary data.</text>
</comment>
<evidence type="ECO:0000313" key="7">
    <source>
        <dbReference type="Proteomes" id="UP001515100"/>
    </source>
</evidence>
<evidence type="ECO:0000256" key="2">
    <source>
        <dbReference type="ARBA" id="ARBA00023002"/>
    </source>
</evidence>
<dbReference type="Gene3D" id="3.40.605.10">
    <property type="entry name" value="Aldehyde Dehydrogenase, Chain A, domain 1"/>
    <property type="match status" value="1"/>
</dbReference>
<evidence type="ECO:0000256" key="3">
    <source>
        <dbReference type="PROSITE-ProRule" id="PRU10007"/>
    </source>
</evidence>
<feature type="domain" description="Aldehyde dehydrogenase" evidence="5">
    <location>
        <begin position="21"/>
        <end position="482"/>
    </location>
</feature>
<proteinExistence type="inferred from homology"/>